<dbReference type="Gene3D" id="1.10.630.10">
    <property type="entry name" value="Cytochrome P450"/>
    <property type="match status" value="1"/>
</dbReference>
<dbReference type="GO" id="GO:0004497">
    <property type="term" value="F:monooxygenase activity"/>
    <property type="evidence" value="ECO:0007669"/>
    <property type="project" value="InterPro"/>
</dbReference>
<dbReference type="EMBL" id="LVVM01004166">
    <property type="protein sequence ID" value="OJA13424.1"/>
    <property type="molecule type" value="Genomic_DNA"/>
</dbReference>
<dbReference type="InterPro" id="IPR036396">
    <property type="entry name" value="Cyt_P450_sf"/>
</dbReference>
<dbReference type="Proteomes" id="UP000183567">
    <property type="component" value="Unassembled WGS sequence"/>
</dbReference>
<feature type="non-terminal residue" evidence="1">
    <location>
        <position position="29"/>
    </location>
</feature>
<dbReference type="SUPFAM" id="SSF48264">
    <property type="entry name" value="Cytochrome P450"/>
    <property type="match status" value="1"/>
</dbReference>
<accession>A0A1J8QJ44</accession>
<dbReference type="GO" id="GO:0005506">
    <property type="term" value="F:iron ion binding"/>
    <property type="evidence" value="ECO:0007669"/>
    <property type="project" value="InterPro"/>
</dbReference>
<dbReference type="AlphaFoldDB" id="A0A1J8QJ44"/>
<reference evidence="1 2" key="1">
    <citation type="submission" date="2016-03" db="EMBL/GenBank/DDBJ databases">
        <title>Comparative genomics of the ectomycorrhizal sister species Rhizopogon vinicolor and Rhizopogon vesiculosus (Basidiomycota: Boletales) reveals a divergence of the mating type B locus.</title>
        <authorList>
            <person name="Mujic A.B."/>
            <person name="Kuo A."/>
            <person name="Tritt A."/>
            <person name="Lipzen A."/>
            <person name="Chen C."/>
            <person name="Johnson J."/>
            <person name="Sharma A."/>
            <person name="Barry K."/>
            <person name="Grigoriev I.V."/>
            <person name="Spatafora J.W."/>
        </authorList>
    </citation>
    <scope>NUCLEOTIDE SEQUENCE [LARGE SCALE GENOMIC DNA]</scope>
    <source>
        <strain evidence="1 2">AM-OR11-056</strain>
    </source>
</reference>
<evidence type="ECO:0000313" key="2">
    <source>
        <dbReference type="Proteomes" id="UP000183567"/>
    </source>
</evidence>
<keyword evidence="2" id="KW-1185">Reference proteome</keyword>
<gene>
    <name evidence="1" type="ORF">AZE42_05788</name>
</gene>
<protein>
    <submittedName>
        <fullName evidence="1">Uncharacterized protein</fullName>
    </submittedName>
</protein>
<proteinExistence type="predicted"/>
<comment type="caution">
    <text evidence="1">The sequence shown here is derived from an EMBL/GenBank/DDBJ whole genome shotgun (WGS) entry which is preliminary data.</text>
</comment>
<sequence>MAGVPHRVMEDDIHDGYYIPKGSQIIANI</sequence>
<evidence type="ECO:0000313" key="1">
    <source>
        <dbReference type="EMBL" id="OJA13424.1"/>
    </source>
</evidence>
<name>A0A1J8QJ44_9AGAM</name>
<dbReference type="GO" id="GO:0016705">
    <property type="term" value="F:oxidoreductase activity, acting on paired donors, with incorporation or reduction of molecular oxygen"/>
    <property type="evidence" value="ECO:0007669"/>
    <property type="project" value="InterPro"/>
</dbReference>
<dbReference type="GO" id="GO:0020037">
    <property type="term" value="F:heme binding"/>
    <property type="evidence" value="ECO:0007669"/>
    <property type="project" value="InterPro"/>
</dbReference>
<organism evidence="1 2">
    <name type="scientific">Rhizopogon vesiculosus</name>
    <dbReference type="NCBI Taxonomy" id="180088"/>
    <lineage>
        <taxon>Eukaryota</taxon>
        <taxon>Fungi</taxon>
        <taxon>Dikarya</taxon>
        <taxon>Basidiomycota</taxon>
        <taxon>Agaricomycotina</taxon>
        <taxon>Agaricomycetes</taxon>
        <taxon>Agaricomycetidae</taxon>
        <taxon>Boletales</taxon>
        <taxon>Suillineae</taxon>
        <taxon>Rhizopogonaceae</taxon>
        <taxon>Rhizopogon</taxon>
    </lineage>
</organism>